<evidence type="ECO:0000313" key="2">
    <source>
        <dbReference type="Proteomes" id="UP001519291"/>
    </source>
</evidence>
<dbReference type="Pfam" id="PF04978">
    <property type="entry name" value="MST"/>
    <property type="match status" value="1"/>
</dbReference>
<dbReference type="Proteomes" id="UP001519291">
    <property type="component" value="Unassembled WGS sequence"/>
</dbReference>
<proteinExistence type="predicted"/>
<comment type="caution">
    <text evidence="1">The sequence shown here is derived from an EMBL/GenBank/DDBJ whole genome shotgun (WGS) entry which is preliminary data.</text>
</comment>
<dbReference type="EMBL" id="JAGIOH010000001">
    <property type="protein sequence ID" value="MBP2403835.1"/>
    <property type="molecule type" value="Genomic_DNA"/>
</dbReference>
<dbReference type="InterPro" id="IPR007061">
    <property type="entry name" value="MST-like"/>
</dbReference>
<organism evidence="1 2">
    <name type="scientific">Streptomyces syringium</name>
    <dbReference type="NCBI Taxonomy" id="76729"/>
    <lineage>
        <taxon>Bacteria</taxon>
        <taxon>Bacillati</taxon>
        <taxon>Actinomycetota</taxon>
        <taxon>Actinomycetes</taxon>
        <taxon>Kitasatosporales</taxon>
        <taxon>Streptomycetaceae</taxon>
        <taxon>Streptomyces</taxon>
    </lineage>
</organism>
<evidence type="ECO:0000313" key="1">
    <source>
        <dbReference type="EMBL" id="MBP2403835.1"/>
    </source>
</evidence>
<dbReference type="SUPFAM" id="SSF109854">
    <property type="entry name" value="DinB/YfiT-like putative metalloenzymes"/>
    <property type="match status" value="1"/>
</dbReference>
<reference evidence="1 2" key="1">
    <citation type="submission" date="2021-03" db="EMBL/GenBank/DDBJ databases">
        <title>Sequencing the genomes of 1000 actinobacteria strains.</title>
        <authorList>
            <person name="Klenk H.-P."/>
        </authorList>
    </citation>
    <scope>NUCLEOTIDE SEQUENCE [LARGE SCALE GENOMIC DNA]</scope>
    <source>
        <strain evidence="1 2">DSM 41480</strain>
    </source>
</reference>
<dbReference type="GeneID" id="91570181"/>
<dbReference type="RefSeq" id="WP_130878677.1">
    <property type="nucleotide sequence ID" value="NZ_JAGIOH010000001.1"/>
</dbReference>
<dbReference type="InterPro" id="IPR034660">
    <property type="entry name" value="DinB/YfiT-like"/>
</dbReference>
<sequence length="186" mass="20342">MSISTRPIPPLNADERSTLEGWLDFHRATLAHKCAGLTDEQAREASVRPSDLTLTGLVQHMAEVERTWFRRILTGERVATVYGTDDTPLGPDDLAEGRDVGLKVAEDATLAGALADWQAEIELARANCAPLSLDATGTFPWAPAAGELSGAPVSLRWIYLHMIEEYARHNGHADLLRERVDGTTGW</sequence>
<gene>
    <name evidence="1" type="ORF">JO379_003304</name>
</gene>
<name>A0ABS4Y5L6_9ACTN</name>
<protein>
    <submittedName>
        <fullName evidence="1">Damage-inducible protein DinB</fullName>
    </submittedName>
</protein>
<keyword evidence="2" id="KW-1185">Reference proteome</keyword>
<dbReference type="Gene3D" id="1.20.120.450">
    <property type="entry name" value="dinb family like domain"/>
    <property type="match status" value="1"/>
</dbReference>
<accession>A0ABS4Y5L6</accession>